<gene>
    <name evidence="3" type="ORF">KK103_14420</name>
</gene>
<dbReference type="PANTHER" id="PTHR34039">
    <property type="entry name" value="UPF0102 PROTEIN YRAN"/>
    <property type="match status" value="1"/>
</dbReference>
<evidence type="ECO:0000313" key="3">
    <source>
        <dbReference type="EMBL" id="MBT1542961.1"/>
    </source>
</evidence>
<dbReference type="SUPFAM" id="SSF52980">
    <property type="entry name" value="Restriction endonuclease-like"/>
    <property type="match status" value="1"/>
</dbReference>
<comment type="caution">
    <text evidence="3">The sequence shown here is derived from an EMBL/GenBank/DDBJ whole genome shotgun (WGS) entry which is preliminary data.</text>
</comment>
<comment type="similarity">
    <text evidence="1 2">Belongs to the UPF0102 family.</text>
</comment>
<dbReference type="Gene3D" id="3.40.1350.10">
    <property type="match status" value="1"/>
</dbReference>
<dbReference type="PANTHER" id="PTHR34039:SF1">
    <property type="entry name" value="UPF0102 PROTEIN YRAN"/>
    <property type="match status" value="1"/>
</dbReference>
<accession>A0A9Q2ZLM3</accession>
<dbReference type="Proteomes" id="UP000709437">
    <property type="component" value="Unassembled WGS sequence"/>
</dbReference>
<dbReference type="CDD" id="cd20736">
    <property type="entry name" value="PoNe_Nuclease"/>
    <property type="match status" value="1"/>
</dbReference>
<dbReference type="InterPro" id="IPR003509">
    <property type="entry name" value="UPF0102_YraN-like"/>
</dbReference>
<dbReference type="AlphaFoldDB" id="A0A9Q2ZLM3"/>
<dbReference type="InterPro" id="IPR011856">
    <property type="entry name" value="tRNA_endonuc-like_dom_sf"/>
</dbReference>
<name>A0A9Q2ZLM3_9MICO</name>
<dbReference type="GeneID" id="99623908"/>
<organism evidence="3 4">
    <name type="scientific">Curtobacterium flaccumfaciens pv. flaccumfaciens</name>
    <dbReference type="NCBI Taxonomy" id="138532"/>
    <lineage>
        <taxon>Bacteria</taxon>
        <taxon>Bacillati</taxon>
        <taxon>Actinomycetota</taxon>
        <taxon>Actinomycetes</taxon>
        <taxon>Micrococcales</taxon>
        <taxon>Microbacteriaceae</taxon>
        <taxon>Curtobacterium</taxon>
    </lineage>
</organism>
<dbReference type="NCBIfam" id="NF009154">
    <property type="entry name" value="PRK12497.3-3"/>
    <property type="match status" value="1"/>
</dbReference>
<sequence length="129" mass="14535">MEQQVQRPPGRSLRNGRLGRFGEERAVVWLEARGFRVLERNWRCARGEIDIVAWDSCTLAFIEVKTRSGAATGHPFEAITAAKLTRMRRLVPEWFDAHPEVSARAVRVDVVAVHVDGPRIVVEHLAGVL</sequence>
<protein>
    <recommendedName>
        <fullName evidence="2">UPF0102 protein KK103_14420</fullName>
    </recommendedName>
</protein>
<evidence type="ECO:0000313" key="4">
    <source>
        <dbReference type="Proteomes" id="UP000709437"/>
    </source>
</evidence>
<dbReference type="InterPro" id="IPR011335">
    <property type="entry name" value="Restrct_endonuc-II-like"/>
</dbReference>
<dbReference type="EMBL" id="JAHEWX010000021">
    <property type="protein sequence ID" value="MBT1542961.1"/>
    <property type="molecule type" value="Genomic_DNA"/>
</dbReference>
<dbReference type="Pfam" id="PF02021">
    <property type="entry name" value="UPF0102"/>
    <property type="match status" value="1"/>
</dbReference>
<dbReference type="RefSeq" id="WP_042539661.1">
    <property type="nucleotide sequence ID" value="NZ_JAHEWX010000021.1"/>
</dbReference>
<dbReference type="HAMAP" id="MF_00048">
    <property type="entry name" value="UPF0102"/>
    <property type="match status" value="1"/>
</dbReference>
<evidence type="ECO:0000256" key="2">
    <source>
        <dbReference type="HAMAP-Rule" id="MF_00048"/>
    </source>
</evidence>
<proteinExistence type="inferred from homology"/>
<dbReference type="GO" id="GO:0003676">
    <property type="term" value="F:nucleic acid binding"/>
    <property type="evidence" value="ECO:0007669"/>
    <property type="project" value="InterPro"/>
</dbReference>
<reference evidence="3" key="1">
    <citation type="submission" date="2021-05" db="EMBL/GenBank/DDBJ databases">
        <title>Whole genome sequence of Curtobacterium flaccumfaciens pv. flaccumfaciens strain CFBP 3417.</title>
        <authorList>
            <person name="Osdaghi E."/>
            <person name="Taghouti G."/>
            <person name="Portier P."/>
            <person name="Fazliarab A."/>
            <person name="Taghavi S.M."/>
            <person name="Briand M."/>
            <person name="Le-Saux M."/>
            <person name="Jacques M.-A."/>
        </authorList>
    </citation>
    <scope>NUCLEOTIDE SEQUENCE</scope>
    <source>
        <strain evidence="3">CFBP 3417</strain>
    </source>
</reference>
<evidence type="ECO:0000256" key="1">
    <source>
        <dbReference type="ARBA" id="ARBA00006738"/>
    </source>
</evidence>